<dbReference type="PROSITE" id="PS50977">
    <property type="entry name" value="HTH_TETR_2"/>
    <property type="match status" value="1"/>
</dbReference>
<keyword evidence="1" id="KW-0805">Transcription regulation</keyword>
<dbReference type="GO" id="GO:0000976">
    <property type="term" value="F:transcription cis-regulatory region binding"/>
    <property type="evidence" value="ECO:0007669"/>
    <property type="project" value="TreeGrafter"/>
</dbReference>
<dbReference type="AlphaFoldDB" id="A0A545SSV5"/>
<feature type="DNA-binding region" description="H-T-H motif" evidence="4">
    <location>
        <begin position="62"/>
        <end position="81"/>
    </location>
</feature>
<evidence type="ECO:0000259" key="5">
    <source>
        <dbReference type="PROSITE" id="PS50977"/>
    </source>
</evidence>
<dbReference type="InterPro" id="IPR050109">
    <property type="entry name" value="HTH-type_TetR-like_transc_reg"/>
</dbReference>
<evidence type="ECO:0000256" key="1">
    <source>
        <dbReference type="ARBA" id="ARBA00023015"/>
    </source>
</evidence>
<evidence type="ECO:0000313" key="7">
    <source>
        <dbReference type="Proteomes" id="UP000319732"/>
    </source>
</evidence>
<dbReference type="Pfam" id="PF00440">
    <property type="entry name" value="TetR_N"/>
    <property type="match status" value="1"/>
</dbReference>
<evidence type="ECO:0000256" key="3">
    <source>
        <dbReference type="ARBA" id="ARBA00023163"/>
    </source>
</evidence>
<comment type="caution">
    <text evidence="6">The sequence shown here is derived from an EMBL/GenBank/DDBJ whole genome shotgun (WGS) entry which is preliminary data.</text>
</comment>
<dbReference type="Proteomes" id="UP000319732">
    <property type="component" value="Unassembled WGS sequence"/>
</dbReference>
<dbReference type="InterPro" id="IPR009057">
    <property type="entry name" value="Homeodomain-like_sf"/>
</dbReference>
<dbReference type="SUPFAM" id="SSF48498">
    <property type="entry name" value="Tetracyclin repressor-like, C-terminal domain"/>
    <property type="match status" value="1"/>
</dbReference>
<dbReference type="PRINTS" id="PR00455">
    <property type="entry name" value="HTHTETR"/>
</dbReference>
<sequence>MYIGEKQLDFRSLAYYCLALFPKPGWIVTGSKQQLSKGEARRALILAAARKSLLADGYANVSVRMIASSLGISVGNLQYYFPTKDSLIQAVIADETERPIELLSEINWRHESAEQCIAEAVASILQYYASEAGQFYAIAEFLAMNDPSYSELKAQGYAYVRGYVRQVIDIVAPHLDTGRQDNLAQVLVALIDGASLQVQLAKYGDKGFDIDALIKNVVDSVRILLDRWE</sequence>
<dbReference type="OrthoDB" id="9798857at2"/>
<gene>
    <name evidence="6" type="ORF">FKG94_24245</name>
</gene>
<keyword evidence="7" id="KW-1185">Reference proteome</keyword>
<dbReference type="Gene3D" id="1.10.357.10">
    <property type="entry name" value="Tetracycline Repressor, domain 2"/>
    <property type="match status" value="1"/>
</dbReference>
<dbReference type="EMBL" id="VHSG01000031">
    <property type="protein sequence ID" value="TQV68043.1"/>
    <property type="molecule type" value="Genomic_DNA"/>
</dbReference>
<protein>
    <submittedName>
        <fullName evidence="6">TetR/AcrR family transcriptional regulator</fullName>
    </submittedName>
</protein>
<keyword evidence="2 4" id="KW-0238">DNA-binding</keyword>
<dbReference type="InterPro" id="IPR036271">
    <property type="entry name" value="Tet_transcr_reg_TetR-rel_C_sf"/>
</dbReference>
<evidence type="ECO:0000256" key="2">
    <source>
        <dbReference type="ARBA" id="ARBA00023125"/>
    </source>
</evidence>
<dbReference type="PANTHER" id="PTHR30055:SF234">
    <property type="entry name" value="HTH-TYPE TRANSCRIPTIONAL REGULATOR BETI"/>
    <property type="match status" value="1"/>
</dbReference>
<name>A0A545SSV5_9GAMM</name>
<dbReference type="PANTHER" id="PTHR30055">
    <property type="entry name" value="HTH-TYPE TRANSCRIPTIONAL REGULATOR RUTR"/>
    <property type="match status" value="1"/>
</dbReference>
<accession>A0A545SSV5</accession>
<keyword evidence="3" id="KW-0804">Transcription</keyword>
<feature type="domain" description="HTH tetR-type" evidence="5">
    <location>
        <begin position="39"/>
        <end position="99"/>
    </location>
</feature>
<evidence type="ECO:0000256" key="4">
    <source>
        <dbReference type="PROSITE-ProRule" id="PRU00335"/>
    </source>
</evidence>
<organism evidence="6 7">
    <name type="scientific">Exilibacterium tricleocarpae</name>
    <dbReference type="NCBI Taxonomy" id="2591008"/>
    <lineage>
        <taxon>Bacteria</taxon>
        <taxon>Pseudomonadati</taxon>
        <taxon>Pseudomonadota</taxon>
        <taxon>Gammaproteobacteria</taxon>
        <taxon>Cellvibrionales</taxon>
        <taxon>Cellvibrionaceae</taxon>
        <taxon>Exilibacterium</taxon>
    </lineage>
</organism>
<dbReference type="SUPFAM" id="SSF46689">
    <property type="entry name" value="Homeodomain-like"/>
    <property type="match status" value="1"/>
</dbReference>
<dbReference type="GO" id="GO:0003700">
    <property type="term" value="F:DNA-binding transcription factor activity"/>
    <property type="evidence" value="ECO:0007669"/>
    <property type="project" value="TreeGrafter"/>
</dbReference>
<proteinExistence type="predicted"/>
<reference evidence="6 7" key="1">
    <citation type="submission" date="2019-06" db="EMBL/GenBank/DDBJ databases">
        <title>Whole genome sequence for Cellvibrionaceae sp. R142.</title>
        <authorList>
            <person name="Wang G."/>
        </authorList>
    </citation>
    <scope>NUCLEOTIDE SEQUENCE [LARGE SCALE GENOMIC DNA]</scope>
    <source>
        <strain evidence="6 7">R142</strain>
    </source>
</reference>
<evidence type="ECO:0000313" key="6">
    <source>
        <dbReference type="EMBL" id="TQV68043.1"/>
    </source>
</evidence>
<dbReference type="InterPro" id="IPR001647">
    <property type="entry name" value="HTH_TetR"/>
</dbReference>